<dbReference type="Pfam" id="PF01435">
    <property type="entry name" value="Peptidase_M48"/>
    <property type="match status" value="1"/>
</dbReference>
<evidence type="ECO:0000256" key="4">
    <source>
        <dbReference type="ARBA" id="ARBA00022833"/>
    </source>
</evidence>
<comment type="cofactor">
    <cofactor evidence="6">
        <name>Zn(2+)</name>
        <dbReference type="ChEBI" id="CHEBI:29105"/>
    </cofactor>
    <text evidence="6">Binds 1 zinc ion per subunit.</text>
</comment>
<protein>
    <submittedName>
        <fullName evidence="9">M48 family metalloprotease</fullName>
    </submittedName>
</protein>
<reference evidence="10" key="1">
    <citation type="journal article" date="2019" name="Int. J. Syst. Evol. Microbiol.">
        <title>The Global Catalogue of Microorganisms (GCM) 10K type strain sequencing project: providing services to taxonomists for standard genome sequencing and annotation.</title>
        <authorList>
            <consortium name="The Broad Institute Genomics Platform"/>
            <consortium name="The Broad Institute Genome Sequencing Center for Infectious Disease"/>
            <person name="Wu L."/>
            <person name="Ma J."/>
        </authorList>
    </citation>
    <scope>NUCLEOTIDE SEQUENCE [LARGE SCALE GENOMIC DNA]</scope>
    <source>
        <strain evidence="10">JCM 17068</strain>
    </source>
</reference>
<dbReference type="InterPro" id="IPR051156">
    <property type="entry name" value="Mito/Outer_Membr_Metalloprot"/>
</dbReference>
<keyword evidence="7" id="KW-0732">Signal</keyword>
<dbReference type="PANTHER" id="PTHR22726:SF8">
    <property type="entry name" value="METALLOPROTEASE YCAL"/>
    <property type="match status" value="1"/>
</dbReference>
<comment type="caution">
    <text evidence="9">The sequence shown here is derived from an EMBL/GenBank/DDBJ whole genome shotgun (WGS) entry which is preliminary data.</text>
</comment>
<keyword evidence="2" id="KW-0479">Metal-binding</keyword>
<evidence type="ECO:0000256" key="5">
    <source>
        <dbReference type="ARBA" id="ARBA00023049"/>
    </source>
</evidence>
<comment type="similarity">
    <text evidence="6">Belongs to the peptidase M48 family.</text>
</comment>
<feature type="chain" id="PRO_5047516318" evidence="7">
    <location>
        <begin position="23"/>
        <end position="213"/>
    </location>
</feature>
<dbReference type="Gene3D" id="3.30.2010.10">
    <property type="entry name" value="Metalloproteases ('zincins'), catalytic domain"/>
    <property type="match status" value="1"/>
</dbReference>
<dbReference type="Proteomes" id="UP001500426">
    <property type="component" value="Unassembled WGS sequence"/>
</dbReference>
<dbReference type="GO" id="GO:0008237">
    <property type="term" value="F:metallopeptidase activity"/>
    <property type="evidence" value="ECO:0007669"/>
    <property type="project" value="UniProtKB-KW"/>
</dbReference>
<evidence type="ECO:0000256" key="2">
    <source>
        <dbReference type="ARBA" id="ARBA00022723"/>
    </source>
</evidence>
<accession>A0ABP7V1I9</accession>
<name>A0ABP7V1I9_9FLAO</name>
<evidence type="ECO:0000313" key="10">
    <source>
        <dbReference type="Proteomes" id="UP001500426"/>
    </source>
</evidence>
<proteinExistence type="inferred from homology"/>
<feature type="signal peptide" evidence="7">
    <location>
        <begin position="1"/>
        <end position="22"/>
    </location>
</feature>
<evidence type="ECO:0000313" key="9">
    <source>
        <dbReference type="EMBL" id="GAA4057431.1"/>
    </source>
</evidence>
<evidence type="ECO:0000256" key="7">
    <source>
        <dbReference type="SAM" id="SignalP"/>
    </source>
</evidence>
<keyword evidence="3 6" id="KW-0378">Hydrolase</keyword>
<keyword evidence="1 6" id="KW-0645">Protease</keyword>
<sequence length="213" mass="23001">MKIKSFLAIALLVILNISTANAQINLGEKALGALQNGVASFTFSNEDAAKLSKEAVRKMDSTNVVAGPKDGYTLRLNRIFGKHASENGLALNYKVYLTKDVNAFATADGSVRVYSGLMDIMDDNQLLAVIGHEIGHVANEDTKDAMKAALRKAALIDAVSSQSDKVAKLTDSQLGQIGNAMLDSKHSRKQESEADTFSYDFMKKHGYDVNAVE</sequence>
<dbReference type="EMBL" id="BAABCS010000021">
    <property type="protein sequence ID" value="GAA4057431.1"/>
    <property type="molecule type" value="Genomic_DNA"/>
</dbReference>
<keyword evidence="5 6" id="KW-0482">Metalloprotease</keyword>
<evidence type="ECO:0000259" key="8">
    <source>
        <dbReference type="Pfam" id="PF01435"/>
    </source>
</evidence>
<dbReference type="PANTHER" id="PTHR22726">
    <property type="entry name" value="METALLOENDOPEPTIDASE OMA1"/>
    <property type="match status" value="1"/>
</dbReference>
<dbReference type="InterPro" id="IPR001915">
    <property type="entry name" value="Peptidase_M48"/>
</dbReference>
<keyword evidence="4 6" id="KW-0862">Zinc</keyword>
<gene>
    <name evidence="9" type="ORF">GCM10022388_25170</name>
</gene>
<evidence type="ECO:0000256" key="1">
    <source>
        <dbReference type="ARBA" id="ARBA00022670"/>
    </source>
</evidence>
<evidence type="ECO:0000256" key="6">
    <source>
        <dbReference type="RuleBase" id="RU003983"/>
    </source>
</evidence>
<feature type="domain" description="Peptidase M48" evidence="8">
    <location>
        <begin position="76"/>
        <end position="211"/>
    </location>
</feature>
<keyword evidence="10" id="KW-1185">Reference proteome</keyword>
<organism evidence="9 10">
    <name type="scientific">Flavobacterium chungnamense</name>
    <dbReference type="NCBI Taxonomy" id="706182"/>
    <lineage>
        <taxon>Bacteria</taxon>
        <taxon>Pseudomonadati</taxon>
        <taxon>Bacteroidota</taxon>
        <taxon>Flavobacteriia</taxon>
        <taxon>Flavobacteriales</taxon>
        <taxon>Flavobacteriaceae</taxon>
        <taxon>Flavobacterium</taxon>
    </lineage>
</organism>
<evidence type="ECO:0000256" key="3">
    <source>
        <dbReference type="ARBA" id="ARBA00022801"/>
    </source>
</evidence>